<evidence type="ECO:0000256" key="1">
    <source>
        <dbReference type="ARBA" id="ARBA00004141"/>
    </source>
</evidence>
<protein>
    <submittedName>
        <fullName evidence="14">PH domain-containing protein</fullName>
    </submittedName>
</protein>
<feature type="transmembrane region" description="Helical" evidence="10">
    <location>
        <begin position="1343"/>
        <end position="1361"/>
    </location>
</feature>
<dbReference type="SUPFAM" id="SSF161111">
    <property type="entry name" value="Cation efflux protein transmembrane domain-like"/>
    <property type="match status" value="1"/>
</dbReference>
<dbReference type="InterPro" id="IPR002524">
    <property type="entry name" value="Cation_efflux"/>
</dbReference>
<dbReference type="GO" id="GO:0005385">
    <property type="term" value="F:zinc ion transmembrane transporter activity"/>
    <property type="evidence" value="ECO:0007669"/>
    <property type="project" value="TreeGrafter"/>
</dbReference>
<dbReference type="PANTHER" id="PTHR11562">
    <property type="entry name" value="CATION EFFLUX PROTEIN/ ZINC TRANSPORTER"/>
    <property type="match status" value="1"/>
</dbReference>
<evidence type="ECO:0000256" key="6">
    <source>
        <dbReference type="ARBA" id="ARBA00022989"/>
    </source>
</evidence>
<organism evidence="13 14">
    <name type="scientific">Macrostomum lignano</name>
    <dbReference type="NCBI Taxonomy" id="282301"/>
    <lineage>
        <taxon>Eukaryota</taxon>
        <taxon>Metazoa</taxon>
        <taxon>Spiralia</taxon>
        <taxon>Lophotrochozoa</taxon>
        <taxon>Platyhelminthes</taxon>
        <taxon>Rhabditophora</taxon>
        <taxon>Macrostomorpha</taxon>
        <taxon>Macrostomida</taxon>
        <taxon>Macrostomidae</taxon>
        <taxon>Macrostomum</taxon>
    </lineage>
</organism>
<feature type="transmembrane region" description="Helical" evidence="10">
    <location>
        <begin position="1373"/>
        <end position="1395"/>
    </location>
</feature>
<dbReference type="GO" id="GO:0010043">
    <property type="term" value="P:response to zinc ion"/>
    <property type="evidence" value="ECO:0007669"/>
    <property type="project" value="TreeGrafter"/>
</dbReference>
<dbReference type="InterPro" id="IPR027470">
    <property type="entry name" value="Cation_efflux_CTD"/>
</dbReference>
<name>A0A1I8JKK7_9PLAT</name>
<evidence type="ECO:0000256" key="2">
    <source>
        <dbReference type="ARBA" id="ARBA00008873"/>
    </source>
</evidence>
<dbReference type="Proteomes" id="UP000095280">
    <property type="component" value="Unplaced"/>
</dbReference>
<evidence type="ECO:0000256" key="5">
    <source>
        <dbReference type="ARBA" id="ARBA00022906"/>
    </source>
</evidence>
<dbReference type="NCBIfam" id="TIGR01297">
    <property type="entry name" value="CDF"/>
    <property type="match status" value="1"/>
</dbReference>
<keyword evidence="5" id="KW-0862">Zinc</keyword>
<feature type="region of interest" description="Disordered" evidence="9">
    <location>
        <begin position="1832"/>
        <end position="1872"/>
    </location>
</feature>
<feature type="compositionally biased region" description="Low complexity" evidence="9">
    <location>
        <begin position="992"/>
        <end position="1003"/>
    </location>
</feature>
<feature type="region of interest" description="Disordered" evidence="9">
    <location>
        <begin position="1433"/>
        <end position="1470"/>
    </location>
</feature>
<keyword evidence="13" id="KW-1185">Reference proteome</keyword>
<dbReference type="WBParaSite" id="maker-uti_cns_0048691-snap-gene-0.3-mRNA-1">
    <property type="protein sequence ID" value="maker-uti_cns_0048691-snap-gene-0.3-mRNA-1"/>
    <property type="gene ID" value="maker-uti_cns_0048691-snap-gene-0.3"/>
</dbReference>
<feature type="region of interest" description="Disordered" evidence="9">
    <location>
        <begin position="796"/>
        <end position="820"/>
    </location>
</feature>
<dbReference type="Pfam" id="PF16916">
    <property type="entry name" value="ZT_dimer"/>
    <property type="match status" value="1"/>
</dbReference>
<dbReference type="InterPro" id="IPR050681">
    <property type="entry name" value="CDF/SLC30A"/>
</dbReference>
<feature type="domain" description="Cation efflux protein cytoplasmic" evidence="12">
    <location>
        <begin position="1560"/>
        <end position="1637"/>
    </location>
</feature>
<dbReference type="SUPFAM" id="SSF160240">
    <property type="entry name" value="Cation efflux protein cytoplasmic domain-like"/>
    <property type="match status" value="1"/>
</dbReference>
<evidence type="ECO:0000259" key="11">
    <source>
        <dbReference type="Pfam" id="PF01545"/>
    </source>
</evidence>
<evidence type="ECO:0000256" key="8">
    <source>
        <dbReference type="ARBA" id="ARBA00023136"/>
    </source>
</evidence>
<dbReference type="GO" id="GO:0005886">
    <property type="term" value="C:plasma membrane"/>
    <property type="evidence" value="ECO:0007669"/>
    <property type="project" value="TreeGrafter"/>
</dbReference>
<feature type="transmembrane region" description="Helical" evidence="10">
    <location>
        <begin position="1407"/>
        <end position="1428"/>
    </location>
</feature>
<keyword evidence="6 10" id="KW-1133">Transmembrane helix</keyword>
<feature type="region of interest" description="Disordered" evidence="9">
    <location>
        <begin position="937"/>
        <end position="957"/>
    </location>
</feature>
<dbReference type="Gene3D" id="3.30.70.1350">
    <property type="entry name" value="Cation efflux protein, cytoplasmic domain"/>
    <property type="match status" value="1"/>
</dbReference>
<feature type="transmembrane region" description="Helical" evidence="10">
    <location>
        <begin position="1528"/>
        <end position="1548"/>
    </location>
</feature>
<dbReference type="Gene3D" id="1.20.1510.10">
    <property type="entry name" value="Cation efflux protein transmembrane domain"/>
    <property type="match status" value="1"/>
</dbReference>
<dbReference type="InterPro" id="IPR058533">
    <property type="entry name" value="Cation_efflux_TM"/>
</dbReference>
<accession>A0A1I8JKK7</accession>
<keyword evidence="5" id="KW-0864">Zinc transport</keyword>
<sequence>RSRTSPIFLLGINAKKVQRCWLQVIYESERLAIQNSVERERWKKALPNILEHALKRLVHIDRMDGTRRLVAPELKLRQLQRAAVQQGAAQVLTALPNLWRQVNALAFQEPGSGHRPHPRQFGRLAACRHLVGPHSEARAIGRLPLALGMAVNDPAQSGLLGRKDPDWYVGVAERPLIKVAVPVLQQQHKLAANRLAGLDLEFRIGQPGEPVLNYDYFRIQKDFRHKAKSWVGLDPVQLDAFLGVKIGNLGSPLIVSHAGGAARLGLQLEKGVDSLNRPVLCSVHSGVAQVPVSARSWSEWLQHSRLHCSCCCSIQVRQSPKMSFFCTLYGNSGMCRSDGGSTVTSAMPKAFAPPRRAMKPEKLERLKLELQAAAAARFERKSQDVFVNGVRFRIGFTLEESFMSPAAEAGLTCRAAGGVPGREEVQPARDNAGAFVLFGFQLVAVRGGRVGELDRGAIVQDGAYVGGVGGSEGSSISSEVFACDGQQAVASISHPSFDQIDVSGESQLVIEFEAQEDLGIGSAEELRFRSGCGREWIRWINVAAGRTFEGCGRLRAGYAPIEAFDQPPHITIRLSALSALSRSRKSSFFSSWMTRAASCFRVIGALDQGEATFFPTVRSFLAAFIPEGLSLSGAVAEGDGLAGRTVKVNPEGLPVSFLKLNRLGDFGFTGSLASRFTSIGRWSEPIPSRVHQSARLARSAVTMHRVPAGGMRVKVSCDKRARAEDEPIWVEGGLDVLTGAAASRWNIGAAPRTLYRTVGSIAEVLSTGSTREPGSRVGFDVASKEQKCSKPAQEVRPCSSVLGHRRQSSGDAQPPFATGLTGHGQLRSESFNLQGAGPDQAGVCNGRSDHCGIDPPETLWGEAPGGADGSAQLRKNREGFFGFGLDVGGPAQPVVQRNAETLVSEPSALLTEESLDILSRRLGYGCCLRLAPRRRESELGRQRPPGGNPTSWKAEPCRRPVPSAGFQCFFERHESARGEVSETELRQTGPPATAGGSTSARGGLSSANSLVRLGIGLLLPLGRRGMSPSSGSGALPVFLGLHLALLTAEDGQLMETKVEAEDDCGPGRALADRAVVHKTTGVEIRVPLEQELPQLLPGLDCTVGRDPNPMADGLRPLALQGEGAGRMHPFALVDLTMSTKTPSRIEQALVDGTPRDVELLGRQVEIPAEDHHGGLQRLLDLGRVGLGGLERGRFVFGRRRSSSPLLLPLTVAADVPLSSRLGRARSARLAARVIGGSVSWPGWTSPSARSNTLGIRGYVKQYHGLQAAMFAKTAKQKQDKTNLIATGTEMQAAGRKNYETIGPDQSNHCHSTAEKEETKVDTSGALANSLAIMTDAAHLLTDFASFMISLLAIYLAARPATKAMSFGWHRAEVVGALISVLLIWVVTGVLFYLAVERVVQRNFEVDGKIMLITSSIGVVVNMIMAVTLHQHGHTHGGGSAHSHGGGDGGDSAHQTPSHTEASSGASTPVSGSSAAAAAAERGAGTGAKDGEDGHSHNLNVRAAFIHVIGDLVQSVGVMIAAIPDYKLADPICTFIFSVLVLFTTITILKDAMNILMEGVPQGIDFAQVAAALSDIDGVKDVHSLRMWSLTTSRTALSAHLAVDQAHATKSQRILREARRRIRHQFKISEVTIQLEEYDEEMARCHLCRHPESGAQKKLQKKQAKAELSAWPPKLAHTDTVLPAPNLPSCARPCQSPLPSRRLGQLSPVVLADHRHSASFRHAQVECHIAVWRGGRRQAPSDWLAQRAAVLPLGELLRKLQLGRVDRLATGARVTRMSSERCQPAEAGLSVKLVRFGWSGMACCSTLSPLCLLLRCVASRRFSCEVRRSFGPRATNSTTKSRPGSDRPRVPGCRAAAGSGMAPGPRGASSSWYTRKSLSPSVPDLLGVNLQAVQAGRWRQRADQQLGLDYAADAGRLEWLRLMRRLQLHHEAQPVGPRYREP</sequence>
<keyword evidence="8 10" id="KW-0472">Membrane</keyword>
<comment type="subcellular location">
    <subcellularLocation>
        <location evidence="1">Membrane</location>
        <topology evidence="1">Multi-pass membrane protein</topology>
    </subcellularLocation>
</comment>
<keyword evidence="4 10" id="KW-0812">Transmembrane</keyword>
<evidence type="ECO:0000256" key="10">
    <source>
        <dbReference type="SAM" id="Phobius"/>
    </source>
</evidence>
<dbReference type="Pfam" id="PF01545">
    <property type="entry name" value="Cation_efflux"/>
    <property type="match status" value="1"/>
</dbReference>
<feature type="domain" description="Cation efflux protein transmembrane" evidence="11">
    <location>
        <begin position="1324"/>
        <end position="1556"/>
    </location>
</feature>
<reference evidence="14" key="1">
    <citation type="submission" date="2016-11" db="UniProtKB">
        <authorList>
            <consortium name="WormBaseParasite"/>
        </authorList>
    </citation>
    <scope>IDENTIFICATION</scope>
</reference>
<keyword evidence="3" id="KW-0813">Transport</keyword>
<keyword evidence="7" id="KW-0406">Ion transport</keyword>
<evidence type="ECO:0000259" key="12">
    <source>
        <dbReference type="Pfam" id="PF16916"/>
    </source>
</evidence>
<feature type="compositionally biased region" description="Gly residues" evidence="9">
    <location>
        <begin position="1435"/>
        <end position="1449"/>
    </location>
</feature>
<proteinExistence type="inferred from homology"/>
<evidence type="ECO:0000256" key="3">
    <source>
        <dbReference type="ARBA" id="ARBA00022448"/>
    </source>
</evidence>
<evidence type="ECO:0000313" key="13">
    <source>
        <dbReference type="Proteomes" id="UP000095280"/>
    </source>
</evidence>
<comment type="similarity">
    <text evidence="2">Belongs to the cation diffusion facilitator (CDF) transporter (TC 2.A.4) family. SLC30A subfamily.</text>
</comment>
<dbReference type="InterPro" id="IPR036837">
    <property type="entry name" value="Cation_efflux_CTD_sf"/>
</dbReference>
<evidence type="ECO:0000256" key="9">
    <source>
        <dbReference type="SAM" id="MobiDB-lite"/>
    </source>
</evidence>
<dbReference type="InterPro" id="IPR027469">
    <property type="entry name" value="Cation_efflux_TMD_sf"/>
</dbReference>
<evidence type="ECO:0000256" key="7">
    <source>
        <dbReference type="ARBA" id="ARBA00023065"/>
    </source>
</evidence>
<evidence type="ECO:0000256" key="4">
    <source>
        <dbReference type="ARBA" id="ARBA00022692"/>
    </source>
</evidence>
<feature type="region of interest" description="Disordered" evidence="9">
    <location>
        <begin position="977"/>
        <end position="1003"/>
    </location>
</feature>
<evidence type="ECO:0000313" key="14">
    <source>
        <dbReference type="WBParaSite" id="maker-uti_cns_0048691-snap-gene-0.3-mRNA-1"/>
    </source>
</evidence>
<dbReference type="PANTHER" id="PTHR11562:SF17">
    <property type="entry name" value="RE54080P-RELATED"/>
    <property type="match status" value="1"/>
</dbReference>
<feature type="compositionally biased region" description="Low complexity" evidence="9">
    <location>
        <begin position="1451"/>
        <end position="1470"/>
    </location>
</feature>